<dbReference type="Pfam" id="PF13578">
    <property type="entry name" value="Methyltransf_24"/>
    <property type="match status" value="1"/>
</dbReference>
<gene>
    <name evidence="1" type="ORF">SAMN02745716_0116</name>
</gene>
<accession>A0A1H6FHD7</accession>
<dbReference type="RefSeq" id="WP_093115262.1">
    <property type="nucleotide sequence ID" value="NZ_FNWJ01000001.1"/>
</dbReference>
<reference evidence="2" key="1">
    <citation type="submission" date="2016-10" db="EMBL/GenBank/DDBJ databases">
        <authorList>
            <person name="Varghese N."/>
            <person name="Submissions S."/>
        </authorList>
    </citation>
    <scope>NUCLEOTIDE SEQUENCE [LARGE SCALE GENOMIC DNA]</scope>
    <source>
        <strain evidence="2">ATCC 35263</strain>
    </source>
</reference>
<organism evidence="1 2">
    <name type="scientific">Thermoleophilum album</name>
    <dbReference type="NCBI Taxonomy" id="29539"/>
    <lineage>
        <taxon>Bacteria</taxon>
        <taxon>Bacillati</taxon>
        <taxon>Actinomycetota</taxon>
        <taxon>Thermoleophilia</taxon>
        <taxon>Thermoleophilales</taxon>
        <taxon>Thermoleophilaceae</taxon>
        <taxon>Thermoleophilum</taxon>
    </lineage>
</organism>
<dbReference type="GO" id="GO:0008168">
    <property type="term" value="F:methyltransferase activity"/>
    <property type="evidence" value="ECO:0007669"/>
    <property type="project" value="UniProtKB-KW"/>
</dbReference>
<dbReference type="AlphaFoldDB" id="A0A1H6FHD7"/>
<dbReference type="Proteomes" id="UP000222056">
    <property type="component" value="Unassembled WGS sequence"/>
</dbReference>
<dbReference type="InterPro" id="IPR029063">
    <property type="entry name" value="SAM-dependent_MTases_sf"/>
</dbReference>
<dbReference type="OrthoDB" id="2469560at2"/>
<dbReference type="EMBL" id="FNWJ01000001">
    <property type="protein sequence ID" value="SEH10267.1"/>
    <property type="molecule type" value="Genomic_DNA"/>
</dbReference>
<keyword evidence="2" id="KW-1185">Reference proteome</keyword>
<evidence type="ECO:0000313" key="1">
    <source>
        <dbReference type="EMBL" id="SEH10267.1"/>
    </source>
</evidence>
<sequence length="350" mass="39539">MTSPGETATRPATDITLYDLDPYAHDPTRWATSMAHHAELLIPCLELVRPTRIAEIGAFAGDLTRLLIRWAEEAGAKVEAIDPAPQPSLVELADSSERLELVRKTSLEALRERELADAIVIDGDHNYYTVSRELALIAERGGQSALPLLFFHDLCWPHGRRDDYFDPESIPPEYRHPLVGEGRGIFPGDPATRINGLPYPKSAAHEGGERNGVLTAVEDFAAAQSHVRLAVVPIFFGFGVMWDVRQPWAEELERLLAPFDRNAMLARLERNRVLQLARQHAYQVEIWRLTELLQRRERVLRRLLESRAFAVAEKLSRLRARLGISREVSVVSREEVRHALAGEPRPTPER</sequence>
<dbReference type="GO" id="GO:0032259">
    <property type="term" value="P:methylation"/>
    <property type="evidence" value="ECO:0007669"/>
    <property type="project" value="UniProtKB-KW"/>
</dbReference>
<protein>
    <submittedName>
        <fullName evidence="1">Methyltransferase domain-containing protein</fullName>
    </submittedName>
</protein>
<evidence type="ECO:0000313" key="2">
    <source>
        <dbReference type="Proteomes" id="UP000222056"/>
    </source>
</evidence>
<proteinExistence type="predicted"/>
<name>A0A1H6FHD7_THEAL</name>
<keyword evidence="1" id="KW-0489">Methyltransferase</keyword>
<keyword evidence="1" id="KW-0808">Transferase</keyword>
<dbReference type="STRING" id="29539.SAMN02745716_0116"/>
<dbReference type="SUPFAM" id="SSF53335">
    <property type="entry name" value="S-adenosyl-L-methionine-dependent methyltransferases"/>
    <property type="match status" value="1"/>
</dbReference>
<dbReference type="Gene3D" id="3.40.50.150">
    <property type="entry name" value="Vaccinia Virus protein VP39"/>
    <property type="match status" value="1"/>
</dbReference>